<keyword evidence="2" id="KW-0812">Transmembrane</keyword>
<evidence type="ECO:0000256" key="2">
    <source>
        <dbReference type="SAM" id="Phobius"/>
    </source>
</evidence>
<proteinExistence type="predicted"/>
<feature type="transmembrane region" description="Helical" evidence="2">
    <location>
        <begin position="54"/>
        <end position="74"/>
    </location>
</feature>
<feature type="domain" description="DUF6534" evidence="3">
    <location>
        <begin position="174"/>
        <end position="260"/>
    </location>
</feature>
<dbReference type="PANTHER" id="PTHR40465:SF1">
    <property type="entry name" value="DUF6534 DOMAIN-CONTAINING PROTEIN"/>
    <property type="match status" value="1"/>
</dbReference>
<feature type="compositionally biased region" description="Polar residues" evidence="1">
    <location>
        <begin position="297"/>
        <end position="317"/>
    </location>
</feature>
<feature type="transmembrane region" description="Helical" evidence="2">
    <location>
        <begin position="202"/>
        <end position="229"/>
    </location>
</feature>
<dbReference type="AlphaFoldDB" id="A0A4Y7QBQ2"/>
<dbReference type="PANTHER" id="PTHR40465">
    <property type="entry name" value="CHROMOSOME 1, WHOLE GENOME SHOTGUN SEQUENCE"/>
    <property type="match status" value="1"/>
</dbReference>
<dbReference type="Proteomes" id="UP000294933">
    <property type="component" value="Unassembled WGS sequence"/>
</dbReference>
<evidence type="ECO:0000313" key="4">
    <source>
        <dbReference type="EMBL" id="TDL24658.1"/>
    </source>
</evidence>
<accession>A0A4Y7QBQ2</accession>
<organism evidence="4 5">
    <name type="scientific">Rickenella mellea</name>
    <dbReference type="NCBI Taxonomy" id="50990"/>
    <lineage>
        <taxon>Eukaryota</taxon>
        <taxon>Fungi</taxon>
        <taxon>Dikarya</taxon>
        <taxon>Basidiomycota</taxon>
        <taxon>Agaricomycotina</taxon>
        <taxon>Agaricomycetes</taxon>
        <taxon>Hymenochaetales</taxon>
        <taxon>Rickenellaceae</taxon>
        <taxon>Rickenella</taxon>
    </lineage>
</organism>
<dbReference type="EMBL" id="ML170166">
    <property type="protein sequence ID" value="TDL24658.1"/>
    <property type="molecule type" value="Genomic_DNA"/>
</dbReference>
<evidence type="ECO:0000313" key="5">
    <source>
        <dbReference type="Proteomes" id="UP000294933"/>
    </source>
</evidence>
<dbReference type="Pfam" id="PF20152">
    <property type="entry name" value="DUF6534"/>
    <property type="match status" value="1"/>
</dbReference>
<keyword evidence="2" id="KW-0472">Membrane</keyword>
<evidence type="ECO:0000259" key="3">
    <source>
        <dbReference type="Pfam" id="PF20152"/>
    </source>
</evidence>
<feature type="transmembrane region" description="Helical" evidence="2">
    <location>
        <begin position="94"/>
        <end position="112"/>
    </location>
</feature>
<dbReference type="STRING" id="50990.A0A4Y7QBQ2"/>
<sequence>MDAPPAPVVIDLSLTYGPLLIGNLIGVAFWGAQCIQTVYYFVNYPKDSTLLKTWVMVLWGLDTAHVIICVKGIWFQLIRHYGDYVSLGNIRPELIYQLMITGIVAFMAQCYLARRIFIFGTKTVFKWAIPVILAPLIAFQLVGLMIYAGRGLTYKTTDQLAVEMNLAIGINSASTAVDVIITLAMCTLLYRSRNGLASTDRLLGRLMISSLNTGAWTALFATASIILVTTHPNDLLYSLTYIPICALYCNTILGNLTSRSFFRKAANLHGAQLPLDTISFPFPTSSHSQTTEQTTSKLHTLNSISEDPSQPDLSTGKNSDEHAV</sequence>
<evidence type="ECO:0000256" key="1">
    <source>
        <dbReference type="SAM" id="MobiDB-lite"/>
    </source>
</evidence>
<dbReference type="InterPro" id="IPR045339">
    <property type="entry name" value="DUF6534"/>
</dbReference>
<keyword evidence="5" id="KW-1185">Reference proteome</keyword>
<feature type="transmembrane region" description="Helical" evidence="2">
    <location>
        <begin position="235"/>
        <end position="256"/>
    </location>
</feature>
<protein>
    <recommendedName>
        <fullName evidence="3">DUF6534 domain-containing protein</fullName>
    </recommendedName>
</protein>
<keyword evidence="2" id="KW-1133">Transmembrane helix</keyword>
<dbReference type="VEuPathDB" id="FungiDB:BD410DRAFT_786194"/>
<dbReference type="OrthoDB" id="3206554at2759"/>
<feature type="compositionally biased region" description="Low complexity" evidence="1">
    <location>
        <begin position="284"/>
        <end position="296"/>
    </location>
</feature>
<gene>
    <name evidence="4" type="ORF">BD410DRAFT_786194</name>
</gene>
<reference evidence="4 5" key="1">
    <citation type="submission" date="2018-06" db="EMBL/GenBank/DDBJ databases">
        <title>A transcriptomic atlas of mushroom development highlights an independent origin of complex multicellularity.</title>
        <authorList>
            <consortium name="DOE Joint Genome Institute"/>
            <person name="Krizsan K."/>
            <person name="Almasi E."/>
            <person name="Merenyi Z."/>
            <person name="Sahu N."/>
            <person name="Viragh M."/>
            <person name="Koszo T."/>
            <person name="Mondo S."/>
            <person name="Kiss B."/>
            <person name="Balint B."/>
            <person name="Kues U."/>
            <person name="Barry K."/>
            <person name="Hegedus J.C."/>
            <person name="Henrissat B."/>
            <person name="Johnson J."/>
            <person name="Lipzen A."/>
            <person name="Ohm R."/>
            <person name="Nagy I."/>
            <person name="Pangilinan J."/>
            <person name="Yan J."/>
            <person name="Xiong Y."/>
            <person name="Grigoriev I.V."/>
            <person name="Hibbett D.S."/>
            <person name="Nagy L.G."/>
        </authorList>
    </citation>
    <scope>NUCLEOTIDE SEQUENCE [LARGE SCALE GENOMIC DNA]</scope>
    <source>
        <strain evidence="4 5">SZMC22713</strain>
    </source>
</reference>
<feature type="transmembrane region" description="Helical" evidence="2">
    <location>
        <begin position="168"/>
        <end position="190"/>
    </location>
</feature>
<feature type="region of interest" description="Disordered" evidence="1">
    <location>
        <begin position="284"/>
        <end position="324"/>
    </location>
</feature>
<feature type="transmembrane region" description="Helical" evidence="2">
    <location>
        <begin position="20"/>
        <end position="42"/>
    </location>
</feature>
<name>A0A4Y7QBQ2_9AGAM</name>
<feature type="transmembrane region" description="Helical" evidence="2">
    <location>
        <begin position="124"/>
        <end position="148"/>
    </location>
</feature>